<keyword evidence="4" id="KW-0378">Hydrolase</keyword>
<evidence type="ECO:0000313" key="10">
    <source>
        <dbReference type="EMBL" id="KAK4313615.1"/>
    </source>
</evidence>
<evidence type="ECO:0000256" key="2">
    <source>
        <dbReference type="ARBA" id="ARBA00008779"/>
    </source>
</evidence>
<comment type="caution">
    <text evidence="10">The sequence shown here is derived from an EMBL/GenBank/DDBJ whole genome shotgun (WGS) entry which is preliminary data.</text>
</comment>
<dbReference type="Gene3D" id="3.30.1120.10">
    <property type="match status" value="1"/>
</dbReference>
<protein>
    <recommendedName>
        <fullName evidence="9">Sulfatase N-terminal domain-containing protein</fullName>
    </recommendedName>
</protein>
<dbReference type="InterPro" id="IPR017850">
    <property type="entry name" value="Alkaline_phosphatase_core_sf"/>
</dbReference>
<accession>A0AAE1PUA0</accession>
<keyword evidence="11" id="KW-1185">Reference proteome</keyword>
<dbReference type="EMBL" id="JAWZYT010001282">
    <property type="protein sequence ID" value="KAK4313615.1"/>
    <property type="molecule type" value="Genomic_DNA"/>
</dbReference>
<evidence type="ECO:0000256" key="3">
    <source>
        <dbReference type="ARBA" id="ARBA00022723"/>
    </source>
</evidence>
<evidence type="ECO:0000256" key="7">
    <source>
        <dbReference type="SAM" id="MobiDB-lite"/>
    </source>
</evidence>
<feature type="domain" description="Sulfatase N-terminal" evidence="9">
    <location>
        <begin position="60"/>
        <end position="388"/>
    </location>
</feature>
<dbReference type="SUPFAM" id="SSF53649">
    <property type="entry name" value="Alkaline phosphatase-like"/>
    <property type="match status" value="1"/>
</dbReference>
<evidence type="ECO:0000256" key="4">
    <source>
        <dbReference type="ARBA" id="ARBA00022801"/>
    </source>
</evidence>
<dbReference type="Gene3D" id="3.40.720.10">
    <property type="entry name" value="Alkaline Phosphatase, subunit A"/>
    <property type="match status" value="1"/>
</dbReference>
<dbReference type="InterPro" id="IPR000917">
    <property type="entry name" value="Sulfatase_N"/>
</dbReference>
<dbReference type="PROSITE" id="PS00523">
    <property type="entry name" value="SULFATASE_1"/>
    <property type="match status" value="1"/>
</dbReference>
<proteinExistence type="inferred from homology"/>
<name>A0AAE1PUA0_9EUCA</name>
<dbReference type="PROSITE" id="PS00149">
    <property type="entry name" value="SULFATASE_2"/>
    <property type="match status" value="1"/>
</dbReference>
<keyword evidence="3" id="KW-0479">Metal-binding</keyword>
<dbReference type="GO" id="GO:0008484">
    <property type="term" value="F:sulfuric ester hydrolase activity"/>
    <property type="evidence" value="ECO:0007669"/>
    <property type="project" value="InterPro"/>
</dbReference>
<feature type="compositionally biased region" description="Basic and acidic residues" evidence="7">
    <location>
        <begin position="703"/>
        <end position="732"/>
    </location>
</feature>
<keyword evidence="8" id="KW-1133">Transmembrane helix</keyword>
<dbReference type="CDD" id="cd16029">
    <property type="entry name" value="4-S"/>
    <property type="match status" value="1"/>
</dbReference>
<keyword evidence="6" id="KW-0325">Glycoprotein</keyword>
<reference evidence="10" key="1">
    <citation type="submission" date="2023-11" db="EMBL/GenBank/DDBJ databases">
        <title>Genome assemblies of two species of porcelain crab, Petrolisthes cinctipes and Petrolisthes manimaculis (Anomura: Porcellanidae).</title>
        <authorList>
            <person name="Angst P."/>
        </authorList>
    </citation>
    <scope>NUCLEOTIDE SEQUENCE</scope>
    <source>
        <strain evidence="10">PB745_02</strain>
        <tissue evidence="10">Gill</tissue>
    </source>
</reference>
<keyword evidence="5" id="KW-0106">Calcium</keyword>
<comment type="similarity">
    <text evidence="2">Belongs to the sulfatase family.</text>
</comment>
<dbReference type="Proteomes" id="UP001292094">
    <property type="component" value="Unassembled WGS sequence"/>
</dbReference>
<gene>
    <name evidence="10" type="ORF">Pmani_015048</name>
</gene>
<dbReference type="PANTHER" id="PTHR10342">
    <property type="entry name" value="ARYLSULFATASE"/>
    <property type="match status" value="1"/>
</dbReference>
<feature type="region of interest" description="Disordered" evidence="7">
    <location>
        <begin position="702"/>
        <end position="747"/>
    </location>
</feature>
<organism evidence="10 11">
    <name type="scientific">Petrolisthes manimaculis</name>
    <dbReference type="NCBI Taxonomy" id="1843537"/>
    <lineage>
        <taxon>Eukaryota</taxon>
        <taxon>Metazoa</taxon>
        <taxon>Ecdysozoa</taxon>
        <taxon>Arthropoda</taxon>
        <taxon>Crustacea</taxon>
        <taxon>Multicrustacea</taxon>
        <taxon>Malacostraca</taxon>
        <taxon>Eumalacostraca</taxon>
        <taxon>Eucarida</taxon>
        <taxon>Decapoda</taxon>
        <taxon>Pleocyemata</taxon>
        <taxon>Anomura</taxon>
        <taxon>Galatheoidea</taxon>
        <taxon>Porcellanidae</taxon>
        <taxon>Petrolisthes</taxon>
    </lineage>
</organism>
<dbReference type="PANTHER" id="PTHR10342:SF274">
    <property type="entry name" value="ARYLSULFATASE B"/>
    <property type="match status" value="1"/>
</dbReference>
<evidence type="ECO:0000313" key="11">
    <source>
        <dbReference type="Proteomes" id="UP001292094"/>
    </source>
</evidence>
<evidence type="ECO:0000259" key="9">
    <source>
        <dbReference type="Pfam" id="PF00884"/>
    </source>
</evidence>
<dbReference type="InterPro" id="IPR024607">
    <property type="entry name" value="Sulfatase_CS"/>
</dbReference>
<feature type="transmembrane region" description="Helical" evidence="8">
    <location>
        <begin position="20"/>
        <end position="38"/>
    </location>
</feature>
<dbReference type="InterPro" id="IPR047115">
    <property type="entry name" value="ARSB"/>
</dbReference>
<dbReference type="AlphaFoldDB" id="A0AAE1PUA0"/>
<keyword evidence="8" id="KW-0472">Membrane</keyword>
<dbReference type="Pfam" id="PF00884">
    <property type="entry name" value="Sulfatase"/>
    <property type="match status" value="1"/>
</dbReference>
<evidence type="ECO:0000256" key="5">
    <source>
        <dbReference type="ARBA" id="ARBA00022837"/>
    </source>
</evidence>
<comment type="cofactor">
    <cofactor evidence="1">
        <name>Ca(2+)</name>
        <dbReference type="ChEBI" id="CHEBI:29108"/>
    </cofactor>
</comment>
<evidence type="ECO:0000256" key="6">
    <source>
        <dbReference type="ARBA" id="ARBA00023180"/>
    </source>
</evidence>
<feature type="compositionally biased region" description="Basic and acidic residues" evidence="7">
    <location>
        <begin position="518"/>
        <end position="529"/>
    </location>
</feature>
<dbReference type="GO" id="GO:0046872">
    <property type="term" value="F:metal ion binding"/>
    <property type="evidence" value="ECO:0007669"/>
    <property type="project" value="UniProtKB-KW"/>
</dbReference>
<evidence type="ECO:0000256" key="1">
    <source>
        <dbReference type="ARBA" id="ARBA00001913"/>
    </source>
</evidence>
<feature type="region of interest" description="Disordered" evidence="7">
    <location>
        <begin position="517"/>
        <end position="544"/>
    </location>
</feature>
<evidence type="ECO:0000256" key="8">
    <source>
        <dbReference type="SAM" id="Phobius"/>
    </source>
</evidence>
<sequence>MRRSNQAFEHITVQGHMLHCWCEMGITIVLLVLISVVMRATCSSLPETPQPTSSSSSPQPHIVLMVADDLGWHDVSWHNPTVLTPHLESLAKGGVTLEQSYVQPICTPTRSALLTGRYPFTIGRQHGVLWPQEPTGLKLDATLLPQALKQAGYSTHAVGKWHLGFCSWSFTPTSRGFDTFYGYYNGAEDYYNHVRRPTRHHCNTDTDTSTSDDTGRAVKLGYDFRNNTAPDLDDEGTYSTYLFSSYIENLLRSRSAQDPMFLYLPFQSVHAPLQVPDNYTHPYSHIKNHARRIKLGMVTAMDEAVGRVVAALKETGHYNNSIIVFTTDNGGPTVSAGNNWPLRGNKTTLWEGGTRGPAFVHSPLLPHPGRTSNQMVHVTDWFPTLARVGGGTVPHEIDGVDQWKALMGDESTSRTHMVYNIDNTTSFVGGVRIGNYKLLVGNPGPGDWTPPPEGPSTIPTLLDSIQSSTIPTSIPLHPRSIDRHQNSAFMLGKHDSSSEQTSFTKVTTLKATIMNPDRLTHQEKTEVKVNRKSSPPQKPENPEKLNYYNHRYSENSIFYQPDDITNPSVSGAQQSQILDSQDVNMRYNTKPLSLSGSDESNMIIQEDPYPDNGSREEHEYYTNSNVTLVTSGINDTQSIVTEFWTIFLEQENMSNILRISNTPQHHTNSSELSYNITAYDETNNTDVWNSLNGHFNNSWESWFGKKQDPDNGERQGNKKDTISHGDTGRVAEESESDQAGDTTFKSKNLTDDEQIHQLMMLLGRDTSDIRLYNLAVDAEERHNIAESQKSQVLVLLKYLVLHQLPRYVPADIRPNAPAGNPIHYDNIWTPGWCHPSLL</sequence>
<keyword evidence="8" id="KW-0812">Transmembrane</keyword>